<dbReference type="OrthoDB" id="5209158at2759"/>
<feature type="region of interest" description="Disordered" evidence="1">
    <location>
        <begin position="119"/>
        <end position="179"/>
    </location>
</feature>
<sequence length="179" mass="19872">MPSPSSSRKSTSTEVPTIPQIHIMSPPQTSTTKPRRQPRDTGFPEPFDEGRTTTLPHPEADLSPNATISHEELAVDRALKRGRLFSRPKHRRTIGHGVISPQMEALHSVLSLSIISTDSFPRDQPRLVSHSTSSLRMSKDGAESMRSKRADDEDTPPTSPDVSEHRRKKGLLSRLRGKS</sequence>
<feature type="compositionally biased region" description="Basic and acidic residues" evidence="1">
    <location>
        <begin position="137"/>
        <end position="151"/>
    </location>
</feature>
<dbReference type="RefSeq" id="XP_044725070.1">
    <property type="nucleotide sequence ID" value="XM_044858670.1"/>
</dbReference>
<dbReference type="EMBL" id="JAIZPD010000001">
    <property type="protein sequence ID" value="KAH0967557.1"/>
    <property type="molecule type" value="Genomic_DNA"/>
</dbReference>
<evidence type="ECO:0000313" key="2">
    <source>
        <dbReference type="EMBL" id="KAH0967557.1"/>
    </source>
</evidence>
<comment type="caution">
    <text evidence="2">The sequence shown here is derived from an EMBL/GenBank/DDBJ whole genome shotgun (WGS) entry which is preliminary data.</text>
</comment>
<dbReference type="AlphaFoldDB" id="A0A9P8NAG6"/>
<dbReference type="Proteomes" id="UP000824596">
    <property type="component" value="Unassembled WGS sequence"/>
</dbReference>
<reference evidence="2" key="1">
    <citation type="submission" date="2021-09" db="EMBL/GenBank/DDBJ databases">
        <title>A high-quality genome of the endoparasitic fungus Hirsutella rhossiliensis with a comparison of Hirsutella genomes reveals transposable elements contributing to genome size variation.</title>
        <authorList>
            <person name="Lin R."/>
            <person name="Jiao Y."/>
            <person name="Sun X."/>
            <person name="Ling J."/>
            <person name="Xie B."/>
            <person name="Cheng X."/>
        </authorList>
    </citation>
    <scope>NUCLEOTIDE SEQUENCE</scope>
    <source>
        <strain evidence="2">HR02</strain>
    </source>
</reference>
<evidence type="ECO:0000256" key="1">
    <source>
        <dbReference type="SAM" id="MobiDB-lite"/>
    </source>
</evidence>
<proteinExistence type="predicted"/>
<feature type="compositionally biased region" description="Low complexity" evidence="1">
    <location>
        <begin position="1"/>
        <end position="13"/>
    </location>
</feature>
<dbReference type="GeneID" id="68349328"/>
<accession>A0A9P8NAG6</accession>
<organism evidence="2 3">
    <name type="scientific">Hirsutella rhossiliensis</name>
    <dbReference type="NCBI Taxonomy" id="111463"/>
    <lineage>
        <taxon>Eukaryota</taxon>
        <taxon>Fungi</taxon>
        <taxon>Dikarya</taxon>
        <taxon>Ascomycota</taxon>
        <taxon>Pezizomycotina</taxon>
        <taxon>Sordariomycetes</taxon>
        <taxon>Hypocreomycetidae</taxon>
        <taxon>Hypocreales</taxon>
        <taxon>Ophiocordycipitaceae</taxon>
        <taxon>Hirsutella</taxon>
    </lineage>
</organism>
<feature type="compositionally biased region" description="Basic residues" evidence="1">
    <location>
        <begin position="165"/>
        <end position="179"/>
    </location>
</feature>
<keyword evidence="3" id="KW-1185">Reference proteome</keyword>
<evidence type="ECO:0000313" key="3">
    <source>
        <dbReference type="Proteomes" id="UP000824596"/>
    </source>
</evidence>
<protein>
    <submittedName>
        <fullName evidence="2">Uncharacterized protein</fullName>
    </submittedName>
</protein>
<name>A0A9P8NAG6_9HYPO</name>
<feature type="region of interest" description="Disordered" evidence="1">
    <location>
        <begin position="1"/>
        <end position="69"/>
    </location>
</feature>
<gene>
    <name evidence="2" type="ORF">HRG_00199</name>
</gene>